<proteinExistence type="inferred from homology"/>
<dbReference type="Pfam" id="PF22916">
    <property type="entry name" value="UTP25_NTPase-like"/>
    <property type="match status" value="1"/>
</dbReference>
<dbReference type="GO" id="GO:0032040">
    <property type="term" value="C:small-subunit processome"/>
    <property type="evidence" value="ECO:0007669"/>
    <property type="project" value="TreeGrafter"/>
</dbReference>
<evidence type="ECO:0000256" key="1">
    <source>
        <dbReference type="ARBA" id="ARBA00004604"/>
    </source>
</evidence>
<dbReference type="STRING" id="53326.A0A016VMA3"/>
<dbReference type="GO" id="GO:0000462">
    <property type="term" value="P:maturation of SSU-rRNA from tricistronic rRNA transcript (SSU-rRNA, 5.8S rRNA, LSU-rRNA)"/>
    <property type="evidence" value="ECO:0007669"/>
    <property type="project" value="TreeGrafter"/>
</dbReference>
<dbReference type="InterPro" id="IPR010678">
    <property type="entry name" value="UTP25"/>
</dbReference>
<evidence type="ECO:0000256" key="6">
    <source>
        <dbReference type="SAM" id="MobiDB-lite"/>
    </source>
</evidence>
<comment type="similarity">
    <text evidence="2">Belongs to the UTP25 family.</text>
</comment>
<evidence type="ECO:0000313" key="9">
    <source>
        <dbReference type="EMBL" id="EYC27903.1"/>
    </source>
</evidence>
<gene>
    <name evidence="9" type="primary">Acey_s0008.g245</name>
    <name evidence="9" type="synonym">Acey-Y41C4A.9</name>
    <name evidence="9" type="ORF">Y032_0008g245</name>
</gene>
<dbReference type="PANTHER" id="PTHR12933:SF0">
    <property type="entry name" value="U3 SMALL NUCLEOLAR RNA-ASSOCIATED PROTEIN 25 HOMOLOG"/>
    <property type="match status" value="1"/>
</dbReference>
<reference evidence="10" key="1">
    <citation type="journal article" date="2015" name="Nat. Genet.">
        <title>The genome and transcriptome of the zoonotic hookworm Ancylostoma ceylanicum identify infection-specific gene families.</title>
        <authorList>
            <person name="Schwarz E.M."/>
            <person name="Hu Y."/>
            <person name="Antoshechkin I."/>
            <person name="Miller M.M."/>
            <person name="Sternberg P.W."/>
            <person name="Aroian R.V."/>
        </authorList>
    </citation>
    <scope>NUCLEOTIDE SEQUENCE</scope>
    <source>
        <strain evidence="10">HY135</strain>
    </source>
</reference>
<dbReference type="EMBL" id="JARK01001344">
    <property type="protein sequence ID" value="EYC27903.1"/>
    <property type="molecule type" value="Genomic_DNA"/>
</dbReference>
<dbReference type="GO" id="GO:0019843">
    <property type="term" value="F:rRNA binding"/>
    <property type="evidence" value="ECO:0007669"/>
    <property type="project" value="TreeGrafter"/>
</dbReference>
<dbReference type="InterPro" id="IPR053939">
    <property type="entry name" value="UTP25_C"/>
</dbReference>
<dbReference type="Proteomes" id="UP000024635">
    <property type="component" value="Unassembled WGS sequence"/>
</dbReference>
<dbReference type="OrthoDB" id="10264378at2759"/>
<accession>A0A016VMA3</accession>
<comment type="caution">
    <text evidence="9">The sequence shown here is derived from an EMBL/GenBank/DDBJ whole genome shotgun (WGS) entry which is preliminary data.</text>
</comment>
<evidence type="ECO:0000259" key="8">
    <source>
        <dbReference type="Pfam" id="PF22916"/>
    </source>
</evidence>
<evidence type="ECO:0000256" key="4">
    <source>
        <dbReference type="ARBA" id="ARBA00024421"/>
    </source>
</evidence>
<organism evidence="9 10">
    <name type="scientific">Ancylostoma ceylanicum</name>
    <dbReference type="NCBI Taxonomy" id="53326"/>
    <lineage>
        <taxon>Eukaryota</taxon>
        <taxon>Metazoa</taxon>
        <taxon>Ecdysozoa</taxon>
        <taxon>Nematoda</taxon>
        <taxon>Chromadorea</taxon>
        <taxon>Rhabditida</taxon>
        <taxon>Rhabditina</taxon>
        <taxon>Rhabditomorpha</taxon>
        <taxon>Strongyloidea</taxon>
        <taxon>Ancylostomatidae</taxon>
        <taxon>Ancylostomatinae</taxon>
        <taxon>Ancylostoma</taxon>
    </lineage>
</organism>
<name>A0A016VMA3_9BILA</name>
<protein>
    <recommendedName>
        <fullName evidence="4">U3 small nucleolar RNA-associated protein 25 homolog</fullName>
    </recommendedName>
    <alternativeName>
        <fullName evidence="5">UTP25 small subunit processor component</fullName>
    </alternativeName>
</protein>
<dbReference type="InterPro" id="IPR027417">
    <property type="entry name" value="P-loop_NTPase"/>
</dbReference>
<evidence type="ECO:0000256" key="3">
    <source>
        <dbReference type="ARBA" id="ARBA00023242"/>
    </source>
</evidence>
<evidence type="ECO:0000256" key="5">
    <source>
        <dbReference type="ARBA" id="ARBA00032325"/>
    </source>
</evidence>
<dbReference type="Gene3D" id="3.40.50.300">
    <property type="entry name" value="P-loop containing nucleotide triphosphate hydrolases"/>
    <property type="match status" value="1"/>
</dbReference>
<keyword evidence="3" id="KW-0539">Nucleus</keyword>
<comment type="subcellular location">
    <subcellularLocation>
        <location evidence="1">Nucleus</location>
        <location evidence="1">Nucleolus</location>
    </subcellularLocation>
</comment>
<sequence length="573" mass="66065">MKAKKRKLTQSDPCDEDEPVVKTPQTGTIEDVFTKRFEFSLSNEVCEQLRCPKSKRSQRNYDLPSLGSVVEYAGAVQEPPLDESPISAAQTGWNESMIRNFENEPGDQHEADFLNIITRYVDLYAQPTPNCYSYRTVYLAHALNHVIRTRNLIISNNRKLELAASKGLTTDDLVESSRDQGFVRPTVLILCPFKKDAFDIVQRLERLIFGGEGKGSIWNRDRFNTEFKSEDPPEFKTRMPEEFKELVTGNNDDCFRVGIALSKKVLKLYEGFDKSDIILCSPLGLRMILDGEAGKESHLISNIQIAVIDKADIMLQQNWEHLTIIFSHMHTQPSKIDTDISRVRQCYIDGMAKFHCQLLLFSRYRHELFSALMLEHSLNFQGLVIQNTSCEGTLDKIEIPLCQELRRFDVANPSEQALARFNFFKDYCNASLLPGTCVVIPSYFDFVRVRNHFKRTEESFVACHEYAPKSKISRARDLFFHKSKKVLIVTERYYYFNRRPLRGMERIVFYQLPSHPDLYCEFINMASCEATTRFSSVLLYCKYDRIRLQNTFGTDMANSIIASSKKVQAIVSE</sequence>
<dbReference type="AlphaFoldDB" id="A0A016VMA3"/>
<feature type="domain" description="UTP25 NTP hydrolase-like" evidence="8">
    <location>
        <begin position="129"/>
        <end position="384"/>
    </location>
</feature>
<dbReference type="Pfam" id="PF06862">
    <property type="entry name" value="Utp25_C"/>
    <property type="match status" value="1"/>
</dbReference>
<dbReference type="GO" id="GO:0034511">
    <property type="term" value="F:U3 snoRNA binding"/>
    <property type="evidence" value="ECO:0007669"/>
    <property type="project" value="InterPro"/>
</dbReference>
<evidence type="ECO:0000259" key="7">
    <source>
        <dbReference type="Pfam" id="PF06862"/>
    </source>
</evidence>
<dbReference type="InterPro" id="IPR053940">
    <property type="entry name" value="UTP25_NTPase-like"/>
</dbReference>
<evidence type="ECO:0000256" key="2">
    <source>
        <dbReference type="ARBA" id="ARBA00009223"/>
    </source>
</evidence>
<keyword evidence="10" id="KW-1185">Reference proteome</keyword>
<feature type="domain" description="UTP25 C-terminal" evidence="7">
    <location>
        <begin position="394"/>
        <end position="567"/>
    </location>
</feature>
<evidence type="ECO:0000313" key="10">
    <source>
        <dbReference type="Proteomes" id="UP000024635"/>
    </source>
</evidence>
<feature type="region of interest" description="Disordered" evidence="6">
    <location>
        <begin position="1"/>
        <end position="25"/>
    </location>
</feature>
<dbReference type="PANTHER" id="PTHR12933">
    <property type="entry name" value="ORF PROTEIN-RELATED"/>
    <property type="match status" value="1"/>
</dbReference>